<proteinExistence type="inferred from homology"/>
<dbReference type="GO" id="GO:0004222">
    <property type="term" value="F:metalloendopeptidase activity"/>
    <property type="evidence" value="ECO:0007669"/>
    <property type="project" value="InterPro"/>
</dbReference>
<dbReference type="SUPFAM" id="SSF50156">
    <property type="entry name" value="PDZ domain-like"/>
    <property type="match status" value="1"/>
</dbReference>
<keyword evidence="9 11" id="KW-0482">Metalloprotease</keyword>
<keyword evidence="6 11" id="KW-0378">Hydrolase</keyword>
<protein>
    <recommendedName>
        <fullName evidence="11">Zinc metalloprotease</fullName>
        <ecNumber evidence="11">3.4.24.-</ecNumber>
    </recommendedName>
</protein>
<evidence type="ECO:0000256" key="3">
    <source>
        <dbReference type="ARBA" id="ARBA00007931"/>
    </source>
</evidence>
<feature type="transmembrane region" description="Helical" evidence="11">
    <location>
        <begin position="6"/>
        <end position="25"/>
    </location>
</feature>
<dbReference type="GO" id="GO:0016020">
    <property type="term" value="C:membrane"/>
    <property type="evidence" value="ECO:0007669"/>
    <property type="project" value="UniProtKB-SubCell"/>
</dbReference>
<dbReference type="NCBIfam" id="TIGR00054">
    <property type="entry name" value="RIP metalloprotease RseP"/>
    <property type="match status" value="1"/>
</dbReference>
<keyword evidence="11" id="KW-0479">Metal-binding</keyword>
<dbReference type="EMBL" id="MHHZ01000014">
    <property type="protein sequence ID" value="OGY41767.1"/>
    <property type="molecule type" value="Genomic_DNA"/>
</dbReference>
<evidence type="ECO:0000256" key="1">
    <source>
        <dbReference type="ARBA" id="ARBA00001947"/>
    </source>
</evidence>
<evidence type="ECO:0000256" key="2">
    <source>
        <dbReference type="ARBA" id="ARBA00004141"/>
    </source>
</evidence>
<dbReference type="GO" id="GO:0046872">
    <property type="term" value="F:metal ion binding"/>
    <property type="evidence" value="ECO:0007669"/>
    <property type="project" value="UniProtKB-KW"/>
</dbReference>
<dbReference type="GO" id="GO:0006508">
    <property type="term" value="P:proteolysis"/>
    <property type="evidence" value="ECO:0007669"/>
    <property type="project" value="UniProtKB-KW"/>
</dbReference>
<dbReference type="Pfam" id="PF02163">
    <property type="entry name" value="Peptidase_M50"/>
    <property type="match status" value="1"/>
</dbReference>
<keyword evidence="7 11" id="KW-0862">Zinc</keyword>
<dbReference type="AlphaFoldDB" id="A0A1G1XQZ3"/>
<dbReference type="InterPro" id="IPR008915">
    <property type="entry name" value="Peptidase_M50"/>
</dbReference>
<comment type="subcellular location">
    <subcellularLocation>
        <location evidence="2">Membrane</location>
        <topology evidence="2">Multi-pass membrane protein</topology>
    </subcellularLocation>
</comment>
<feature type="transmembrane region" description="Helical" evidence="11">
    <location>
        <begin position="332"/>
        <end position="351"/>
    </location>
</feature>
<evidence type="ECO:0000256" key="5">
    <source>
        <dbReference type="ARBA" id="ARBA00022692"/>
    </source>
</evidence>
<dbReference type="Gene3D" id="2.30.42.10">
    <property type="match status" value="1"/>
</dbReference>
<evidence type="ECO:0000256" key="11">
    <source>
        <dbReference type="RuleBase" id="RU362031"/>
    </source>
</evidence>
<keyword evidence="4 13" id="KW-0645">Protease</keyword>
<evidence type="ECO:0000256" key="9">
    <source>
        <dbReference type="ARBA" id="ARBA00023049"/>
    </source>
</evidence>
<feature type="transmembrane region" description="Helical" evidence="11">
    <location>
        <begin position="92"/>
        <end position="116"/>
    </location>
</feature>
<accession>A0A1G1XQZ3</accession>
<comment type="similarity">
    <text evidence="3 11">Belongs to the peptidase M50B family.</text>
</comment>
<dbReference type="CDD" id="cd06163">
    <property type="entry name" value="S2P-M50_PDZ_RseP-like"/>
    <property type="match status" value="1"/>
</dbReference>
<evidence type="ECO:0000313" key="13">
    <source>
        <dbReference type="EMBL" id="OGY41767.1"/>
    </source>
</evidence>
<dbReference type="InterPro" id="IPR036034">
    <property type="entry name" value="PDZ_sf"/>
</dbReference>
<evidence type="ECO:0000256" key="6">
    <source>
        <dbReference type="ARBA" id="ARBA00022801"/>
    </source>
</evidence>
<keyword evidence="8 11" id="KW-1133">Transmembrane helix</keyword>
<dbReference type="PANTHER" id="PTHR42837">
    <property type="entry name" value="REGULATOR OF SIGMA-E PROTEASE RSEP"/>
    <property type="match status" value="1"/>
</dbReference>
<keyword evidence="5 11" id="KW-0812">Transmembrane</keyword>
<dbReference type="EC" id="3.4.24.-" evidence="11"/>
<dbReference type="Proteomes" id="UP000176498">
    <property type="component" value="Unassembled WGS sequence"/>
</dbReference>
<comment type="caution">
    <text evidence="13">The sequence shown here is derived from an EMBL/GenBank/DDBJ whole genome shotgun (WGS) entry which is preliminary data.</text>
</comment>
<name>A0A1G1XQZ3_9BACT</name>
<organism evidence="13 14">
    <name type="scientific">Candidatus Buchananbacteria bacterium RBG_13_36_9</name>
    <dbReference type="NCBI Taxonomy" id="1797530"/>
    <lineage>
        <taxon>Bacteria</taxon>
        <taxon>Candidatus Buchananiibacteriota</taxon>
    </lineage>
</organism>
<sequence length="369" mass="40175">MLITVAIFLIILGLLVFVHEAGHFISARKLGMTVEEFGFGFPPKIWSKKGKDGVIYSVNAIPLGGFCKIKGEDGEDRNATDSFASKKPWRRAIVLSAGVAMNFLLCAVLLSIGYMVGLPQAVDQQALDQGIVKDYKIQVVSLLDDKPAKAAGIEIGDQILSVDEQGIKGVKNIVDYTSTKIGQKLNYTIVRNKEILTKEIEIVDIGQGKGGIGVGLVETGIVSYPIHKAVWHGFELTGVLTREFVFAFGNIIKNLVIGKPVGVQVSGPVGIAVLTGQVAKLGFIYLLQFAALLSLNLAIINFIPFPALDGGRLLFLAIEKIRRKPISQKIENAVHTIGFALLMILIIIITFQDVMRYVDFGKIFNGFFQ</sequence>
<dbReference type="PANTHER" id="PTHR42837:SF2">
    <property type="entry name" value="MEMBRANE METALLOPROTEASE ARASP2, CHLOROPLASTIC-RELATED"/>
    <property type="match status" value="1"/>
</dbReference>
<evidence type="ECO:0000256" key="10">
    <source>
        <dbReference type="ARBA" id="ARBA00023136"/>
    </source>
</evidence>
<reference evidence="13 14" key="1">
    <citation type="journal article" date="2016" name="Nat. Commun.">
        <title>Thousands of microbial genomes shed light on interconnected biogeochemical processes in an aquifer system.</title>
        <authorList>
            <person name="Anantharaman K."/>
            <person name="Brown C.T."/>
            <person name="Hug L.A."/>
            <person name="Sharon I."/>
            <person name="Castelle C.J."/>
            <person name="Probst A.J."/>
            <person name="Thomas B.C."/>
            <person name="Singh A."/>
            <person name="Wilkins M.J."/>
            <person name="Karaoz U."/>
            <person name="Brodie E.L."/>
            <person name="Williams K.H."/>
            <person name="Hubbard S.S."/>
            <person name="Banfield J.F."/>
        </authorList>
    </citation>
    <scope>NUCLEOTIDE SEQUENCE [LARGE SCALE GENOMIC DNA]</scope>
</reference>
<evidence type="ECO:0000256" key="7">
    <source>
        <dbReference type="ARBA" id="ARBA00022833"/>
    </source>
</evidence>
<feature type="domain" description="Peptidase M50" evidence="12">
    <location>
        <begin position="8"/>
        <end position="345"/>
    </location>
</feature>
<gene>
    <name evidence="13" type="ORF">A2Y82_02725</name>
</gene>
<keyword evidence="10 11" id="KW-0472">Membrane</keyword>
<comment type="cofactor">
    <cofactor evidence="1 11">
        <name>Zn(2+)</name>
        <dbReference type="ChEBI" id="CHEBI:29105"/>
    </cofactor>
</comment>
<feature type="transmembrane region" description="Helical" evidence="11">
    <location>
        <begin position="283"/>
        <end position="303"/>
    </location>
</feature>
<evidence type="ECO:0000256" key="8">
    <source>
        <dbReference type="ARBA" id="ARBA00022989"/>
    </source>
</evidence>
<dbReference type="InterPro" id="IPR004387">
    <property type="entry name" value="Pept_M50_Zn"/>
</dbReference>
<evidence type="ECO:0000256" key="4">
    <source>
        <dbReference type="ARBA" id="ARBA00022670"/>
    </source>
</evidence>
<evidence type="ECO:0000313" key="14">
    <source>
        <dbReference type="Proteomes" id="UP000176498"/>
    </source>
</evidence>
<evidence type="ECO:0000259" key="12">
    <source>
        <dbReference type="Pfam" id="PF02163"/>
    </source>
</evidence>